<comment type="caution">
    <text evidence="7">The sequence shown here is derived from an EMBL/GenBank/DDBJ whole genome shotgun (WGS) entry which is preliminary data.</text>
</comment>
<keyword evidence="4" id="KW-0472">Membrane</keyword>
<reference evidence="7 8" key="1">
    <citation type="journal article" date="2016" name="BMC Genomics">
        <title>Combined genomic and structural analyses of a cultured magnetotactic bacterium reveals its niche adaptation to a dynamic environment.</title>
        <authorList>
            <person name="Araujo A.C."/>
            <person name="Morillo V."/>
            <person name="Cypriano J."/>
            <person name="Teixeira L.C."/>
            <person name="Leao P."/>
            <person name="Lyra S."/>
            <person name="Almeida L.G."/>
            <person name="Bazylinski D.A."/>
            <person name="Vasconcellos A.T."/>
            <person name="Abreu F."/>
            <person name="Lins U."/>
        </authorList>
    </citation>
    <scope>NUCLEOTIDE SEQUENCE [LARGE SCALE GENOMIC DNA]</scope>
    <source>
        <strain evidence="7 8">IT-1</strain>
    </source>
</reference>
<feature type="coiled-coil region" evidence="3">
    <location>
        <begin position="604"/>
        <end position="666"/>
    </location>
</feature>
<dbReference type="PROSITE" id="PS50111">
    <property type="entry name" value="CHEMOTAXIS_TRANSDUC_2"/>
    <property type="match status" value="1"/>
</dbReference>
<name>A0A1Y2K1B5_9PROT</name>
<dbReference type="SUPFAM" id="SSF58104">
    <property type="entry name" value="Methyl-accepting chemotaxis protein (MCP) signaling domain"/>
    <property type="match status" value="2"/>
</dbReference>
<dbReference type="SMART" id="SM00283">
    <property type="entry name" value="MA"/>
    <property type="match status" value="1"/>
</dbReference>
<evidence type="ECO:0000256" key="2">
    <source>
        <dbReference type="PROSITE-ProRule" id="PRU00284"/>
    </source>
</evidence>
<proteinExistence type="predicted"/>
<dbReference type="InterPro" id="IPR004089">
    <property type="entry name" value="MCPsignal_dom"/>
</dbReference>
<evidence type="ECO:0000313" key="8">
    <source>
        <dbReference type="Proteomes" id="UP000194003"/>
    </source>
</evidence>
<evidence type="ECO:0000313" key="7">
    <source>
        <dbReference type="EMBL" id="OSM01840.1"/>
    </source>
</evidence>
<dbReference type="InterPro" id="IPR032255">
    <property type="entry name" value="HBM"/>
</dbReference>
<dbReference type="Pfam" id="PF00015">
    <property type="entry name" value="MCPsignal"/>
    <property type="match status" value="1"/>
</dbReference>
<dbReference type="EMBL" id="LVJN01000020">
    <property type="protein sequence ID" value="OSM01840.1"/>
    <property type="molecule type" value="Genomic_DNA"/>
</dbReference>
<feature type="domain" description="HBM" evidence="6">
    <location>
        <begin position="44"/>
        <end position="285"/>
    </location>
</feature>
<keyword evidence="4" id="KW-0812">Transmembrane</keyword>
<keyword evidence="3" id="KW-0175">Coiled coil</keyword>
<sequence>MKSLKISTMMALGFGVLIVLMLGVALFAYSGLSTGQDGFVTYRGLARQTNLAGRLQANMLMLRLNVKDFNITGSDQDVEQYEFYRQRMEEFLKNALEDIDDPKRLALIKQVNDEIGEYKAGFQQVVAFRDARNDLVFKQMDPNGLAMREELTAIMKSAYEDGDAAAAYFAGRAQEHVLLGRLYAAKFLKENQDADLERASQELVENLEPLAQTLDRELQNPERRRLLAEFTTHRAAYIKGLVGVADIIKQRNDIIHNTLDRIGPAVAKHAEEVKLSIKADQDELGPRLQANNASTVTLILIVTFAALLAGVGIALYITRAVMRPLGAEPLPLAELVGRVSQGDLSVQVQVKPGDTVSLNAAMAKMVSALREIVGNIHASIGVLHTSSEQLSKVSGELNVGAEIMTERSGDVSQASDTLRENMNAVASAMEQAEQAMSSITAAAEQASVNMNTISAASEEAATNLSTVAAASEEASTSQEAVRGSVERSSANVRDVASAITGINASLNGVRQECENASKGARQARESAAANRTVMEELIRSSKEIGKVVNVIKNIADQTNMLALNASIEAAGAGEAGKGFAVVANEVKELAKQSGEATDMISKNVASIQKQAGEVETRAEQVNDRIRKVEEANDSILNSVDDQSGVMAEISEAMEQVSQENNEVTMQVAQSTEGIREVTTNVSEISAGISEVTRNVSEASGGIQEMARSVADASRGNSEIGVKVDHTVQVTNNVASAVGEVTRSAESVVTFSQTVCKKSEEMRKIADDLGVMMGRFTL</sequence>
<dbReference type="PANTHER" id="PTHR32089">
    <property type="entry name" value="METHYL-ACCEPTING CHEMOTAXIS PROTEIN MCPB"/>
    <property type="match status" value="1"/>
</dbReference>
<dbReference type="Proteomes" id="UP000194003">
    <property type="component" value="Unassembled WGS sequence"/>
</dbReference>
<dbReference type="Gene3D" id="1.10.287.950">
    <property type="entry name" value="Methyl-accepting chemotaxis protein"/>
    <property type="match status" value="1"/>
</dbReference>
<keyword evidence="8" id="KW-1185">Reference proteome</keyword>
<feature type="domain" description="Methyl-accepting transducer" evidence="5">
    <location>
        <begin position="442"/>
        <end position="685"/>
    </location>
</feature>
<dbReference type="PANTHER" id="PTHR32089:SF112">
    <property type="entry name" value="LYSOZYME-LIKE PROTEIN-RELATED"/>
    <property type="match status" value="1"/>
</dbReference>
<evidence type="ECO:0000259" key="5">
    <source>
        <dbReference type="PROSITE" id="PS50111"/>
    </source>
</evidence>
<protein>
    <submittedName>
        <fullName evidence="7">Putative methyl-accepting chemotaxis sensory transducer</fullName>
    </submittedName>
</protein>
<evidence type="ECO:0000256" key="3">
    <source>
        <dbReference type="SAM" id="Coils"/>
    </source>
</evidence>
<dbReference type="AlphaFoldDB" id="A0A1Y2K1B5"/>
<dbReference type="PROSITE" id="PS51753">
    <property type="entry name" value="HBM"/>
    <property type="match status" value="1"/>
</dbReference>
<keyword evidence="1 2" id="KW-0807">Transducer</keyword>
<dbReference type="OrthoDB" id="369026at2"/>
<feature type="coiled-coil region" evidence="3">
    <location>
        <begin position="415"/>
        <end position="449"/>
    </location>
</feature>
<dbReference type="Gene3D" id="6.10.340.10">
    <property type="match status" value="1"/>
</dbReference>
<feature type="transmembrane region" description="Helical" evidence="4">
    <location>
        <begin position="296"/>
        <end position="317"/>
    </location>
</feature>
<dbReference type="RefSeq" id="WP_085444353.1">
    <property type="nucleotide sequence ID" value="NZ_LVJN01000020.1"/>
</dbReference>
<dbReference type="GO" id="GO:0016020">
    <property type="term" value="C:membrane"/>
    <property type="evidence" value="ECO:0007669"/>
    <property type="project" value="InterPro"/>
</dbReference>
<evidence type="ECO:0000256" key="4">
    <source>
        <dbReference type="SAM" id="Phobius"/>
    </source>
</evidence>
<accession>A0A1Y2K1B5</accession>
<dbReference type="STRING" id="1434232.MAIT1_01884"/>
<gene>
    <name evidence="7" type="ORF">MAIT1_01884</name>
</gene>
<dbReference type="GO" id="GO:0007165">
    <property type="term" value="P:signal transduction"/>
    <property type="evidence" value="ECO:0007669"/>
    <property type="project" value="UniProtKB-KW"/>
</dbReference>
<evidence type="ECO:0000259" key="6">
    <source>
        <dbReference type="PROSITE" id="PS51753"/>
    </source>
</evidence>
<dbReference type="SMART" id="SM01358">
    <property type="entry name" value="HBM"/>
    <property type="match status" value="1"/>
</dbReference>
<organism evidence="7 8">
    <name type="scientific">Magnetofaba australis IT-1</name>
    <dbReference type="NCBI Taxonomy" id="1434232"/>
    <lineage>
        <taxon>Bacteria</taxon>
        <taxon>Pseudomonadati</taxon>
        <taxon>Pseudomonadota</taxon>
        <taxon>Magnetococcia</taxon>
        <taxon>Magnetococcales</taxon>
        <taxon>Magnetococcaceae</taxon>
        <taxon>Magnetofaba</taxon>
    </lineage>
</organism>
<evidence type="ECO:0000256" key="1">
    <source>
        <dbReference type="ARBA" id="ARBA00023224"/>
    </source>
</evidence>
<keyword evidence="4" id="KW-1133">Transmembrane helix</keyword>